<dbReference type="EMBL" id="CATNWA010012386">
    <property type="protein sequence ID" value="CAI9563350.1"/>
    <property type="molecule type" value="Genomic_DNA"/>
</dbReference>
<evidence type="ECO:0000313" key="2">
    <source>
        <dbReference type="Proteomes" id="UP001162483"/>
    </source>
</evidence>
<gene>
    <name evidence="1" type="ORF">SPARVUS_LOCUS5726348</name>
</gene>
<proteinExistence type="predicted"/>
<protein>
    <submittedName>
        <fullName evidence="1">Uncharacterized protein</fullName>
    </submittedName>
</protein>
<organism evidence="1 2">
    <name type="scientific">Staurois parvus</name>
    <dbReference type="NCBI Taxonomy" id="386267"/>
    <lineage>
        <taxon>Eukaryota</taxon>
        <taxon>Metazoa</taxon>
        <taxon>Chordata</taxon>
        <taxon>Craniata</taxon>
        <taxon>Vertebrata</taxon>
        <taxon>Euteleostomi</taxon>
        <taxon>Amphibia</taxon>
        <taxon>Batrachia</taxon>
        <taxon>Anura</taxon>
        <taxon>Neobatrachia</taxon>
        <taxon>Ranoidea</taxon>
        <taxon>Ranidae</taxon>
        <taxon>Staurois</taxon>
    </lineage>
</organism>
<evidence type="ECO:0000313" key="1">
    <source>
        <dbReference type="EMBL" id="CAI9563350.1"/>
    </source>
</evidence>
<accession>A0ABN9CT25</accession>
<feature type="non-terminal residue" evidence="1">
    <location>
        <position position="1"/>
    </location>
</feature>
<sequence length="58" mass="6408">PSNTDGRDLGEEHAAVYFSAQQHVSLVKHTAHYAKWHTVNSLIAPDVNPFLPSVSGFY</sequence>
<reference evidence="1" key="1">
    <citation type="submission" date="2023-05" db="EMBL/GenBank/DDBJ databases">
        <authorList>
            <person name="Stuckert A."/>
        </authorList>
    </citation>
    <scope>NUCLEOTIDE SEQUENCE</scope>
</reference>
<keyword evidence="2" id="KW-1185">Reference proteome</keyword>
<comment type="caution">
    <text evidence="1">The sequence shown here is derived from an EMBL/GenBank/DDBJ whole genome shotgun (WGS) entry which is preliminary data.</text>
</comment>
<dbReference type="Proteomes" id="UP001162483">
    <property type="component" value="Unassembled WGS sequence"/>
</dbReference>
<name>A0ABN9CT25_9NEOB</name>